<accession>A0A835FJW1</accession>
<dbReference type="EMBL" id="JACEFO010000718">
    <property type="protein sequence ID" value="KAF8759338.1"/>
    <property type="molecule type" value="Genomic_DNA"/>
</dbReference>
<dbReference type="Proteomes" id="UP000636709">
    <property type="component" value="Unassembled WGS sequence"/>
</dbReference>
<dbReference type="PANTHER" id="PTHR32444:SF118">
    <property type="entry name" value="OS09G0551150 PROTEIN"/>
    <property type="match status" value="1"/>
</dbReference>
<proteinExistence type="predicted"/>
<dbReference type="AlphaFoldDB" id="A0A835FJW1"/>
<organism evidence="1 2">
    <name type="scientific">Digitaria exilis</name>
    <dbReference type="NCBI Taxonomy" id="1010633"/>
    <lineage>
        <taxon>Eukaryota</taxon>
        <taxon>Viridiplantae</taxon>
        <taxon>Streptophyta</taxon>
        <taxon>Embryophyta</taxon>
        <taxon>Tracheophyta</taxon>
        <taxon>Spermatophyta</taxon>
        <taxon>Magnoliopsida</taxon>
        <taxon>Liliopsida</taxon>
        <taxon>Poales</taxon>
        <taxon>Poaceae</taxon>
        <taxon>PACMAD clade</taxon>
        <taxon>Panicoideae</taxon>
        <taxon>Panicodae</taxon>
        <taxon>Paniceae</taxon>
        <taxon>Anthephorinae</taxon>
        <taxon>Digitaria</taxon>
    </lineage>
</organism>
<comment type="caution">
    <text evidence="1">The sequence shown here is derived from an EMBL/GenBank/DDBJ whole genome shotgun (WGS) entry which is preliminary data.</text>
</comment>
<evidence type="ECO:0000313" key="2">
    <source>
        <dbReference type="Proteomes" id="UP000636709"/>
    </source>
</evidence>
<dbReference type="OrthoDB" id="4062651at2759"/>
<protein>
    <submittedName>
        <fullName evidence="1">Uncharacterized protein</fullName>
    </submittedName>
</protein>
<dbReference type="PANTHER" id="PTHR32444">
    <property type="entry name" value="BULB-TYPE LECTIN DOMAIN-CONTAINING PROTEIN"/>
    <property type="match status" value="1"/>
</dbReference>
<keyword evidence="2" id="KW-1185">Reference proteome</keyword>
<name>A0A835FJW1_9POAL</name>
<sequence>MAELRQDNPADTFLPGMRLRISYATRAGDRFVSWKGPGDPSPGSLISYRMDPAGTMQQRWRSSAPWTGCMVTTTDFKVNPGGVSCTYLQVVSTDGEYLRHVQPLRRGPRTYTRYVITYTGMLELQNWNVISSSTWDVVGKWPPSSCS</sequence>
<gene>
    <name evidence="1" type="ORF">HU200_010379</name>
</gene>
<evidence type="ECO:0000313" key="1">
    <source>
        <dbReference type="EMBL" id="KAF8759338.1"/>
    </source>
</evidence>
<reference evidence="1" key="1">
    <citation type="submission" date="2020-07" db="EMBL/GenBank/DDBJ databases">
        <title>Genome sequence and genetic diversity analysis of an under-domesticated orphan crop, white fonio (Digitaria exilis).</title>
        <authorList>
            <person name="Bennetzen J.L."/>
            <person name="Chen S."/>
            <person name="Ma X."/>
            <person name="Wang X."/>
            <person name="Yssel A.E.J."/>
            <person name="Chaluvadi S.R."/>
            <person name="Johnson M."/>
            <person name="Gangashetty P."/>
            <person name="Hamidou F."/>
            <person name="Sanogo M.D."/>
            <person name="Zwaenepoel A."/>
            <person name="Wallace J."/>
            <person name="Van De Peer Y."/>
            <person name="Van Deynze A."/>
        </authorList>
    </citation>
    <scope>NUCLEOTIDE SEQUENCE</scope>
    <source>
        <tissue evidence="1">Leaves</tissue>
    </source>
</reference>